<proteinExistence type="predicted"/>
<gene>
    <name evidence="2" type="primary">acad11</name>
</gene>
<dbReference type="KEGG" id="sasa:106590120"/>
<accession>A0A1S3Q895</accession>
<name>A0A1S3Q895_SALSA</name>
<evidence type="ECO:0000313" key="1">
    <source>
        <dbReference type="Proteomes" id="UP001652741"/>
    </source>
</evidence>
<dbReference type="RefSeq" id="XP_014036193.1">
    <property type="nucleotide sequence ID" value="XM_014180718.2"/>
</dbReference>
<dbReference type="Proteomes" id="UP001652741">
    <property type="component" value="Chromosome ssa29"/>
</dbReference>
<evidence type="ECO:0000313" key="2">
    <source>
        <dbReference type="RefSeq" id="XP_014036193.1"/>
    </source>
</evidence>
<organism evidence="1 2">
    <name type="scientific">Salmo salar</name>
    <name type="common">Atlantic salmon</name>
    <dbReference type="NCBI Taxonomy" id="8030"/>
    <lineage>
        <taxon>Eukaryota</taxon>
        <taxon>Metazoa</taxon>
        <taxon>Chordata</taxon>
        <taxon>Craniata</taxon>
        <taxon>Vertebrata</taxon>
        <taxon>Euteleostomi</taxon>
        <taxon>Actinopterygii</taxon>
        <taxon>Neopterygii</taxon>
        <taxon>Teleostei</taxon>
        <taxon>Protacanthopterygii</taxon>
        <taxon>Salmoniformes</taxon>
        <taxon>Salmonidae</taxon>
        <taxon>Salmoninae</taxon>
        <taxon>Salmo</taxon>
    </lineage>
</organism>
<keyword evidence="1" id="KW-1185">Reference proteome</keyword>
<dbReference type="AlphaFoldDB" id="A0A1S3Q895"/>
<sequence length="99" mass="10689">MTSSLSDNAGVPTPGDLISIYCRCRGIPSSLPQLNFYLALSVFKMAGIAQGIYVRHLLCNASAPNAAQFGQSVEPLAQVGLQIAQRRWWPTGKQSVAWP</sequence>
<protein>
    <submittedName>
        <fullName evidence="2">Acyl-CoA dehydrogenase family member 11 isoform X1</fullName>
    </submittedName>
</protein>
<reference evidence="2" key="1">
    <citation type="submission" date="2025-08" db="UniProtKB">
        <authorList>
            <consortium name="RefSeq"/>
        </authorList>
    </citation>
    <scope>IDENTIFICATION</scope>
</reference>
<dbReference type="Gene3D" id="3.90.1200.10">
    <property type="match status" value="1"/>
</dbReference>